<evidence type="ECO:0000259" key="2">
    <source>
        <dbReference type="PROSITE" id="PS50076"/>
    </source>
</evidence>
<dbReference type="InterPro" id="IPR001623">
    <property type="entry name" value="DnaJ_domain"/>
</dbReference>
<dbReference type="PANTHER" id="PTHR24074">
    <property type="entry name" value="CO-CHAPERONE PROTEIN DJLA"/>
    <property type="match status" value="1"/>
</dbReference>
<sequence>MSTASVTIDAYAILGVERDAKLPEINIAYKRLALKLHPDKAGNAAATVERFRKIQDAVELLRDEDRRHLLDEALNKKAKRHLDSEDDARAWAYKRSHNRPSKRERHGYDFHWPGSFTDSASQHRSRHQRQHSYSYYYSYGTSVHMDPASAESKARCAQFQAENVQWENEWAGIDPEVQKARTELRRENMRARMKRELADLAKDQDQDTKYADVVDQVVEGVLDELNFGHNHKFENLLHALPEENIKTCNPVETFDEFAYEYAKKCRSDSEGPAYSDCASSPPSAASNDLSFGFSTGSNLTDYTHPANDCSNFRSTTVEDYESTTEDSNSEADKLINSYMVGHDSLLPLVSFLKQKLADPHGRYTLNDLGGELNGIMLETYCGWLEEVRLCVPNVSPITVRNDPKLCSHLGLWYKDFCRPVCNVCNMWMPSFLLTCPGCGMKACVRSTQQSSIKFDDHSGRGAAAPWYKLSSHLLGIFHGEDPPYEKRFGGSPHNTRNRKTDPGESESLCEQTLTNALHLIWSTVLISIAPWDYATGFGLDLALGLVLCLQSQALPDDKMATTNVEDAQQRICHEVVYFAILW</sequence>
<protein>
    <submittedName>
        <fullName evidence="3">Heat shock protein DnaJ, N-terminal</fullName>
    </submittedName>
</protein>
<dbReference type="Proteomes" id="UP000595662">
    <property type="component" value="Chromosome 1"/>
</dbReference>
<gene>
    <name evidence="3" type="ORF">Pdw03_3071</name>
</gene>
<dbReference type="InterPro" id="IPR036869">
    <property type="entry name" value="J_dom_sf"/>
</dbReference>
<dbReference type="PROSITE" id="PS50076">
    <property type="entry name" value="DNAJ_2"/>
    <property type="match status" value="1"/>
</dbReference>
<dbReference type="EMBL" id="CP060774">
    <property type="protein sequence ID" value="QQK40217.1"/>
    <property type="molecule type" value="Genomic_DNA"/>
</dbReference>
<dbReference type="PRINTS" id="PR00625">
    <property type="entry name" value="JDOMAIN"/>
</dbReference>
<dbReference type="GeneID" id="26236719"/>
<feature type="domain" description="J" evidence="2">
    <location>
        <begin position="9"/>
        <end position="74"/>
    </location>
</feature>
<dbReference type="SMART" id="SM00271">
    <property type="entry name" value="DnaJ"/>
    <property type="match status" value="1"/>
</dbReference>
<evidence type="ECO:0000313" key="3">
    <source>
        <dbReference type="EMBL" id="QQK40217.1"/>
    </source>
</evidence>
<dbReference type="AlphaFoldDB" id="A0A7T6XFM8"/>
<keyword evidence="1" id="KW-0175">Coiled coil</keyword>
<evidence type="ECO:0000256" key="1">
    <source>
        <dbReference type="SAM" id="Coils"/>
    </source>
</evidence>
<proteinExistence type="predicted"/>
<organism evidence="3 4">
    <name type="scientific">Penicillium digitatum</name>
    <name type="common">Green mold</name>
    <dbReference type="NCBI Taxonomy" id="36651"/>
    <lineage>
        <taxon>Eukaryota</taxon>
        <taxon>Fungi</taxon>
        <taxon>Dikarya</taxon>
        <taxon>Ascomycota</taxon>
        <taxon>Pezizomycotina</taxon>
        <taxon>Eurotiomycetes</taxon>
        <taxon>Eurotiomycetidae</taxon>
        <taxon>Eurotiales</taxon>
        <taxon>Aspergillaceae</taxon>
        <taxon>Penicillium</taxon>
    </lineage>
</organism>
<dbReference type="RefSeq" id="XP_014532561.2">
    <property type="nucleotide sequence ID" value="XM_014677075.2"/>
</dbReference>
<dbReference type="Gene3D" id="1.10.287.110">
    <property type="entry name" value="DnaJ domain"/>
    <property type="match status" value="1"/>
</dbReference>
<feature type="coiled-coil region" evidence="1">
    <location>
        <begin position="149"/>
        <end position="206"/>
    </location>
</feature>
<dbReference type="VEuPathDB" id="FungiDB:PDIP_84050"/>
<reference evidence="3 4" key="1">
    <citation type="submission" date="2020-08" db="EMBL/GenBank/DDBJ databases">
        <title>The completed genome sequence of the pathogenic ascomycete fungus Penicillium digitatum.</title>
        <authorList>
            <person name="Wang M."/>
        </authorList>
    </citation>
    <scope>NUCLEOTIDE SEQUENCE [LARGE SCALE GENOMIC DNA]</scope>
    <source>
        <strain evidence="3 4">PdW03</strain>
    </source>
</reference>
<dbReference type="CDD" id="cd06257">
    <property type="entry name" value="DnaJ"/>
    <property type="match status" value="1"/>
</dbReference>
<dbReference type="InterPro" id="IPR050817">
    <property type="entry name" value="DjlA_DnaK_co-chaperone"/>
</dbReference>
<keyword evidence="3" id="KW-0346">Stress response</keyword>
<evidence type="ECO:0000313" key="4">
    <source>
        <dbReference type="Proteomes" id="UP000595662"/>
    </source>
</evidence>
<accession>A0A7T6XFM8</accession>
<dbReference type="SUPFAM" id="SSF46565">
    <property type="entry name" value="Chaperone J-domain"/>
    <property type="match status" value="1"/>
</dbReference>
<name>A0A7T6XFM8_PENDI</name>
<dbReference type="Pfam" id="PF00226">
    <property type="entry name" value="DnaJ"/>
    <property type="match status" value="1"/>
</dbReference>
<dbReference type="KEGG" id="pdp:PDIP_84050"/>